<keyword evidence="2" id="KW-0805">Transcription regulation</keyword>
<reference evidence="8 9" key="2">
    <citation type="journal article" date="2012" name="BMC Genomics">
        <title>Comparative genomic analysis of Geobacter sulfurreducens KN400, a strain with enhanced capacity for extracellular electron transfer and electricity production.</title>
        <authorList>
            <person name="Butler J.E."/>
            <person name="Young N.D."/>
            <person name="Aklujkar M."/>
            <person name="Lovley D.R."/>
        </authorList>
    </citation>
    <scope>NUCLEOTIDE SEQUENCE [LARGE SCALE GENOMIC DNA]</scope>
    <source>
        <strain evidence="9">ATCC 51573 / DSM 12127 / PCA</strain>
    </source>
</reference>
<dbReference type="InterPro" id="IPR011006">
    <property type="entry name" value="CheY-like_superfamily"/>
</dbReference>
<dbReference type="InterPro" id="IPR058245">
    <property type="entry name" value="NreC/VraR/RcsB-like_REC"/>
</dbReference>
<dbReference type="CDD" id="cd17535">
    <property type="entry name" value="REC_NarL-like"/>
    <property type="match status" value="1"/>
</dbReference>
<dbReference type="GO" id="GO:0006355">
    <property type="term" value="P:regulation of DNA-templated transcription"/>
    <property type="evidence" value="ECO:0000318"/>
    <property type="project" value="GO_Central"/>
</dbReference>
<dbReference type="GO" id="GO:0000160">
    <property type="term" value="P:phosphorelay signal transduction system"/>
    <property type="evidence" value="ECO:0007669"/>
    <property type="project" value="InterPro"/>
</dbReference>
<gene>
    <name evidence="8" type="ordered locus">GSU3229</name>
</gene>
<evidence type="ECO:0000256" key="4">
    <source>
        <dbReference type="ARBA" id="ARBA00023163"/>
    </source>
</evidence>
<evidence type="ECO:0000313" key="9">
    <source>
        <dbReference type="Proteomes" id="UP000000577"/>
    </source>
</evidence>
<dbReference type="PANTHER" id="PTHR43214">
    <property type="entry name" value="TWO-COMPONENT RESPONSE REGULATOR"/>
    <property type="match status" value="1"/>
</dbReference>
<dbReference type="CDD" id="cd06170">
    <property type="entry name" value="LuxR_C_like"/>
    <property type="match status" value="1"/>
</dbReference>
<dbReference type="FunCoup" id="Q747N6">
    <property type="interactions" value="471"/>
</dbReference>
<evidence type="ECO:0000256" key="5">
    <source>
        <dbReference type="PROSITE-ProRule" id="PRU00169"/>
    </source>
</evidence>
<evidence type="ECO:0000256" key="3">
    <source>
        <dbReference type="ARBA" id="ARBA00023125"/>
    </source>
</evidence>
<feature type="modified residue" description="4-aspartylphosphate" evidence="5">
    <location>
        <position position="57"/>
    </location>
</feature>
<keyword evidence="4" id="KW-0804">Transcription</keyword>
<dbReference type="EnsemblBacteria" id="AAR36620">
    <property type="protein sequence ID" value="AAR36620"/>
    <property type="gene ID" value="GSU3229"/>
</dbReference>
<dbReference type="InParanoid" id="Q747N6"/>
<dbReference type="SMART" id="SM00421">
    <property type="entry name" value="HTH_LUXR"/>
    <property type="match status" value="1"/>
</dbReference>
<dbReference type="Proteomes" id="UP000000577">
    <property type="component" value="Chromosome"/>
</dbReference>
<dbReference type="Pfam" id="PF00196">
    <property type="entry name" value="GerE"/>
    <property type="match status" value="1"/>
</dbReference>
<name>Q747N6_GEOSL</name>
<dbReference type="STRING" id="243231.GSU3229"/>
<dbReference type="PRINTS" id="PR00038">
    <property type="entry name" value="HTHLUXR"/>
</dbReference>
<dbReference type="AlphaFoldDB" id="Q747N6"/>
<evidence type="ECO:0000313" key="8">
    <source>
        <dbReference type="EMBL" id="AAR36620.1"/>
    </source>
</evidence>
<keyword evidence="1 5" id="KW-0597">Phosphoprotein</keyword>
<dbReference type="PANTHER" id="PTHR43214:SF41">
    <property type="entry name" value="NITRATE_NITRITE RESPONSE REGULATOR PROTEIN NARP"/>
    <property type="match status" value="1"/>
</dbReference>
<evidence type="ECO:0000259" key="6">
    <source>
        <dbReference type="PROSITE" id="PS50043"/>
    </source>
</evidence>
<keyword evidence="9" id="KW-1185">Reference proteome</keyword>
<feature type="domain" description="HTH luxR-type" evidence="6">
    <location>
        <begin position="152"/>
        <end position="217"/>
    </location>
</feature>
<dbReference type="Pfam" id="PF00072">
    <property type="entry name" value="Response_reg"/>
    <property type="match status" value="1"/>
</dbReference>
<proteinExistence type="predicted"/>
<dbReference type="PATRIC" id="fig|243231.5.peg.3251"/>
<dbReference type="InterPro" id="IPR001789">
    <property type="entry name" value="Sig_transdc_resp-reg_receiver"/>
</dbReference>
<dbReference type="InterPro" id="IPR039420">
    <property type="entry name" value="WalR-like"/>
</dbReference>
<feature type="domain" description="Response regulatory" evidence="7">
    <location>
        <begin position="6"/>
        <end position="122"/>
    </location>
</feature>
<organism evidence="8 9">
    <name type="scientific">Geobacter sulfurreducens (strain ATCC 51573 / DSM 12127 / PCA)</name>
    <dbReference type="NCBI Taxonomy" id="243231"/>
    <lineage>
        <taxon>Bacteria</taxon>
        <taxon>Pseudomonadati</taxon>
        <taxon>Thermodesulfobacteriota</taxon>
        <taxon>Desulfuromonadia</taxon>
        <taxon>Geobacterales</taxon>
        <taxon>Geobacteraceae</taxon>
        <taxon>Geobacter</taxon>
    </lineage>
</organism>
<dbReference type="PROSITE" id="PS00622">
    <property type="entry name" value="HTH_LUXR_1"/>
    <property type="match status" value="1"/>
</dbReference>
<dbReference type="KEGG" id="gsu:GSU3229"/>
<dbReference type="PROSITE" id="PS50110">
    <property type="entry name" value="RESPONSE_REGULATORY"/>
    <property type="match status" value="1"/>
</dbReference>
<evidence type="ECO:0000256" key="2">
    <source>
        <dbReference type="ARBA" id="ARBA00023015"/>
    </source>
</evidence>
<dbReference type="RefSeq" id="WP_010943846.1">
    <property type="nucleotide sequence ID" value="NC_002939.5"/>
</dbReference>
<dbReference type="eggNOG" id="COG2197">
    <property type="taxonomic scope" value="Bacteria"/>
</dbReference>
<dbReference type="GO" id="GO:0003700">
    <property type="term" value="F:DNA-binding transcription factor activity"/>
    <property type="evidence" value="ECO:0000318"/>
    <property type="project" value="GO_Central"/>
</dbReference>
<dbReference type="SMART" id="SM00448">
    <property type="entry name" value="REC"/>
    <property type="match status" value="1"/>
</dbReference>
<evidence type="ECO:0000259" key="7">
    <source>
        <dbReference type="PROSITE" id="PS50110"/>
    </source>
</evidence>
<dbReference type="PROSITE" id="PS50043">
    <property type="entry name" value="HTH_LUXR_2"/>
    <property type="match status" value="1"/>
</dbReference>
<dbReference type="HOGENOM" id="CLU_000445_90_8_7"/>
<dbReference type="Gene3D" id="3.40.50.2300">
    <property type="match status" value="1"/>
</dbReference>
<protein>
    <submittedName>
        <fullName evidence="8">Helix-turn-helix transcriptional response regulator, LuxR family</fullName>
    </submittedName>
</protein>
<sequence>MYAKKRVMIVDDHPLFRDGLKGLVSRSADYQAVGEAGSGSEALRQVEKCRPDLITMDISLPDMSGIDAAREIHRVAPHVKILMVSMHPRYEFIADAFKAGASGYVVKEATSARLIQAMDALSRGEFFLDGQVSQEVVQRIFSGSQADGGGSADERYTLLTPREQQVMRMIVEGATSRQIAESLELTLKTVENHRTNLMRKLQVHSKLELVRYAARLGLIDLESWRGNEQ</sequence>
<dbReference type="GO" id="GO:0000976">
    <property type="term" value="F:transcription cis-regulatory region binding"/>
    <property type="evidence" value="ECO:0000318"/>
    <property type="project" value="GO_Central"/>
</dbReference>
<dbReference type="EMBL" id="AE017180">
    <property type="protein sequence ID" value="AAR36620.1"/>
    <property type="molecule type" value="Genomic_DNA"/>
</dbReference>
<accession>Q747N6</accession>
<dbReference type="OrthoDB" id="9780312at2"/>
<dbReference type="InterPro" id="IPR000792">
    <property type="entry name" value="Tscrpt_reg_LuxR_C"/>
</dbReference>
<dbReference type="SUPFAM" id="SSF52172">
    <property type="entry name" value="CheY-like"/>
    <property type="match status" value="1"/>
</dbReference>
<keyword evidence="3" id="KW-0238">DNA-binding</keyword>
<dbReference type="SMR" id="Q747N6"/>
<reference evidence="8 9" key="1">
    <citation type="journal article" date="2003" name="Science">
        <title>Genome of Geobacter sulfurreducens: metal reduction in subsurface environments.</title>
        <authorList>
            <person name="Methe B.A."/>
            <person name="Nelson K.E."/>
            <person name="Eisen J.A."/>
            <person name="Paulsen I.T."/>
            <person name="Nelson W."/>
            <person name="Heidelberg J.F."/>
            <person name="Wu D."/>
            <person name="Wu M."/>
            <person name="Ward N."/>
            <person name="Beanan M.J."/>
            <person name="Dodson R.J."/>
            <person name="Madupu R."/>
            <person name="Brinkac L.M."/>
            <person name="Daugherty S.C."/>
            <person name="DeBoy R.T."/>
            <person name="Durkin A.S."/>
            <person name="Gwinn M."/>
            <person name="Kolonay J.F."/>
            <person name="Sullivan S.A."/>
            <person name="Haft D.H."/>
            <person name="Selengut J."/>
            <person name="Davidsen T.M."/>
            <person name="Zafar N."/>
            <person name="White O."/>
            <person name="Tran B."/>
            <person name="Romero C."/>
            <person name="Forberger H.A."/>
            <person name="Weidman J."/>
            <person name="Khouri H."/>
            <person name="Feldblyum T.V."/>
            <person name="Utterback T.R."/>
            <person name="Van Aken S.E."/>
            <person name="Lovley D.R."/>
            <person name="Fraser C.M."/>
        </authorList>
    </citation>
    <scope>NUCLEOTIDE SEQUENCE [LARGE SCALE GENOMIC DNA]</scope>
    <source>
        <strain evidence="9">ATCC 51573 / DSM 12127 / PCA</strain>
    </source>
</reference>
<evidence type="ECO:0000256" key="1">
    <source>
        <dbReference type="ARBA" id="ARBA00022553"/>
    </source>
</evidence>